<comment type="caution">
    <text evidence="1">The sequence shown here is derived from an EMBL/GenBank/DDBJ whole genome shotgun (WGS) entry which is preliminary data.</text>
</comment>
<gene>
    <name evidence="1" type="ORF">HRR80_002051</name>
</gene>
<dbReference type="AlphaFoldDB" id="A0AAN6J0F0"/>
<evidence type="ECO:0000313" key="1">
    <source>
        <dbReference type="EMBL" id="KAJ8993541.1"/>
    </source>
</evidence>
<name>A0AAN6J0F0_EXODE</name>
<organism evidence="1 2">
    <name type="scientific">Exophiala dermatitidis</name>
    <name type="common">Black yeast-like fungus</name>
    <name type="synonym">Wangiella dermatitidis</name>
    <dbReference type="NCBI Taxonomy" id="5970"/>
    <lineage>
        <taxon>Eukaryota</taxon>
        <taxon>Fungi</taxon>
        <taxon>Dikarya</taxon>
        <taxon>Ascomycota</taxon>
        <taxon>Pezizomycotina</taxon>
        <taxon>Eurotiomycetes</taxon>
        <taxon>Chaetothyriomycetidae</taxon>
        <taxon>Chaetothyriales</taxon>
        <taxon>Herpotrichiellaceae</taxon>
        <taxon>Exophiala</taxon>
    </lineage>
</organism>
<dbReference type="Proteomes" id="UP001161757">
    <property type="component" value="Unassembled WGS sequence"/>
</dbReference>
<dbReference type="EMBL" id="JAJGCB010000003">
    <property type="protein sequence ID" value="KAJ8993541.1"/>
    <property type="molecule type" value="Genomic_DNA"/>
</dbReference>
<evidence type="ECO:0000313" key="2">
    <source>
        <dbReference type="Proteomes" id="UP001161757"/>
    </source>
</evidence>
<reference evidence="1" key="1">
    <citation type="submission" date="2023-01" db="EMBL/GenBank/DDBJ databases">
        <title>Exophiala dermititidis isolated from Cystic Fibrosis Patient.</title>
        <authorList>
            <person name="Kurbessoian T."/>
            <person name="Crocker A."/>
            <person name="Murante D."/>
            <person name="Hogan D.A."/>
            <person name="Stajich J.E."/>
        </authorList>
    </citation>
    <scope>NUCLEOTIDE SEQUENCE</scope>
    <source>
        <strain evidence="1">Ex8</strain>
    </source>
</reference>
<accession>A0AAN6J0F0</accession>
<protein>
    <submittedName>
        <fullName evidence="1">Uncharacterized protein</fullName>
    </submittedName>
</protein>
<sequence length="419" mass="47117">MAKMVKMGKRGKMAEATDSIRPFNPEDVLKAPIIYVNDPADSMPHAHYLADMIPVSTTVYLTNPDIPEGCGFKSCDLVASYIRNGAFTHSVAVIIDKLSDGETKYKIDNATVLRQEAIKNSTNFVSVNLFYDERTPADDFSKWGTNHIEMRIGKHSVAEVAERIFRTLFKLFSVKETLHLIPESEMLAIDTDNYGEYKYCPVGDSSKPQPNEKVQFVVLVLTKPVVTPDQKLTWTVVDRTGIANFYFQYRGESSQATWDWVLTFKPGERRILPRMEMVEVKERKTVRVVKAPFRVVGTVVSTTGLTLRQIGHGVAKLGELTKLGKSSKWVAKQDLVNGKKVNWTDVFKKEGQLKDAQLDEAIRNANAAAVKKTPVQIFNKTGQKIWEDTDSVASTAALSDEDRDDFVCVFDDEKPKEFC</sequence>
<proteinExistence type="predicted"/>